<keyword evidence="2" id="KW-1185">Reference proteome</keyword>
<comment type="caution">
    <text evidence="1">The sequence shown here is derived from an EMBL/GenBank/DDBJ whole genome shotgun (WGS) entry which is preliminary data.</text>
</comment>
<evidence type="ECO:0000313" key="1">
    <source>
        <dbReference type="EMBL" id="CAB4038531.1"/>
    </source>
</evidence>
<accession>A0A6S7K5E0</accession>
<gene>
    <name evidence="1" type="ORF">PACLA_8A040842</name>
</gene>
<sequence>MSTQLTPLKEYYKWKNGNFCCVCGDDKSGSRFTMIFSTVGKEKGLSEQIYSLTSIYLGESDGNAQSLKICRSCEGKLIKSNEFKSCAVATLESNREKTSSRRCLNFSPVKSDPPIGKRVRNVEAELTTTNTNSIDDVEVKTKKY</sequence>
<protein>
    <submittedName>
        <fullName evidence="1">PREDICTED: uncharacterized protein LOC107326879</fullName>
    </submittedName>
</protein>
<name>A0A6S7K5E0_PARCT</name>
<dbReference type="EMBL" id="CACRXK020024321">
    <property type="protein sequence ID" value="CAB4038531.1"/>
    <property type="molecule type" value="Genomic_DNA"/>
</dbReference>
<dbReference type="AlphaFoldDB" id="A0A6S7K5E0"/>
<proteinExistence type="predicted"/>
<evidence type="ECO:0000313" key="2">
    <source>
        <dbReference type="Proteomes" id="UP001152795"/>
    </source>
</evidence>
<dbReference type="Proteomes" id="UP001152795">
    <property type="component" value="Unassembled WGS sequence"/>
</dbReference>
<organism evidence="1 2">
    <name type="scientific">Paramuricea clavata</name>
    <name type="common">Red gorgonian</name>
    <name type="synonym">Violescent sea-whip</name>
    <dbReference type="NCBI Taxonomy" id="317549"/>
    <lineage>
        <taxon>Eukaryota</taxon>
        <taxon>Metazoa</taxon>
        <taxon>Cnidaria</taxon>
        <taxon>Anthozoa</taxon>
        <taxon>Octocorallia</taxon>
        <taxon>Malacalcyonacea</taxon>
        <taxon>Plexauridae</taxon>
        <taxon>Paramuricea</taxon>
    </lineage>
</organism>
<reference evidence="1" key="1">
    <citation type="submission" date="2020-04" db="EMBL/GenBank/DDBJ databases">
        <authorList>
            <person name="Alioto T."/>
            <person name="Alioto T."/>
            <person name="Gomez Garrido J."/>
        </authorList>
    </citation>
    <scope>NUCLEOTIDE SEQUENCE</scope>
    <source>
        <strain evidence="1">A484AB</strain>
    </source>
</reference>